<dbReference type="InterPro" id="IPR039893">
    <property type="entry name" value="CEP120-like"/>
</dbReference>
<dbReference type="PANTHER" id="PTHR21574">
    <property type="entry name" value="CENTROSOMAL PROTEIN OF 120 KDA"/>
    <property type="match status" value="1"/>
</dbReference>
<protein>
    <submittedName>
        <fullName evidence="3">Uncharacterized protein</fullName>
    </submittedName>
</protein>
<gene>
    <name evidence="3" type="ORF">NESM_000434700</name>
</gene>
<dbReference type="GO" id="GO:0005815">
    <property type="term" value="C:microtubule organizing center"/>
    <property type="evidence" value="ECO:0007669"/>
    <property type="project" value="TreeGrafter"/>
</dbReference>
<feature type="compositionally biased region" description="Pro residues" evidence="2">
    <location>
        <begin position="388"/>
        <end position="397"/>
    </location>
</feature>
<evidence type="ECO:0000313" key="4">
    <source>
        <dbReference type="Proteomes" id="UP001430356"/>
    </source>
</evidence>
<comment type="caution">
    <text evidence="3">The sequence shown here is derived from an EMBL/GenBank/DDBJ whole genome shotgun (WGS) entry which is preliminary data.</text>
</comment>
<evidence type="ECO:0000256" key="2">
    <source>
        <dbReference type="SAM" id="MobiDB-lite"/>
    </source>
</evidence>
<feature type="coiled-coil region" evidence="1">
    <location>
        <begin position="188"/>
        <end position="291"/>
    </location>
</feature>
<organism evidence="3 4">
    <name type="scientific">Novymonas esmeraldas</name>
    <dbReference type="NCBI Taxonomy" id="1808958"/>
    <lineage>
        <taxon>Eukaryota</taxon>
        <taxon>Discoba</taxon>
        <taxon>Euglenozoa</taxon>
        <taxon>Kinetoplastea</taxon>
        <taxon>Metakinetoplastina</taxon>
        <taxon>Trypanosomatida</taxon>
        <taxon>Trypanosomatidae</taxon>
        <taxon>Novymonas</taxon>
    </lineage>
</organism>
<name>A0AAW0ENS1_9TRYP</name>
<feature type="compositionally biased region" description="Low complexity" evidence="2">
    <location>
        <begin position="1"/>
        <end position="15"/>
    </location>
</feature>
<keyword evidence="4" id="KW-1185">Reference proteome</keyword>
<accession>A0AAW0ENS1</accession>
<feature type="compositionally biased region" description="Low complexity" evidence="2">
    <location>
        <begin position="93"/>
        <end position="115"/>
    </location>
</feature>
<reference evidence="3 4" key="1">
    <citation type="journal article" date="2021" name="MBio">
        <title>A New Model Trypanosomatid, Novymonas esmeraldas: Genomic Perception of Its 'Candidatus Pandoraea novymonadis' Endosymbiont.</title>
        <authorList>
            <person name="Zakharova A."/>
            <person name="Saura A."/>
            <person name="Butenko A."/>
            <person name="Podesvova L."/>
            <person name="Warmusova S."/>
            <person name="Kostygov A.Y."/>
            <person name="Nenarokova A."/>
            <person name="Lukes J."/>
            <person name="Opperdoes F.R."/>
            <person name="Yurchenko V."/>
        </authorList>
    </citation>
    <scope>NUCLEOTIDE SEQUENCE [LARGE SCALE GENOMIC DNA]</scope>
    <source>
        <strain evidence="3 4">E262AT.01</strain>
    </source>
</reference>
<feature type="region of interest" description="Disordered" evidence="2">
    <location>
        <begin position="378"/>
        <end position="401"/>
    </location>
</feature>
<sequence>MSERVGTSSSSRASHGSGGSEGDARGSSDNASERRRLDAAQRGAGSGTGGGGGGGIHARNTSSHILSQPRDTSVTMTGHSSSSSSPPVTPLSRGAAAAAAAAAAGGAAPRPVAARLRSSDGSGTPPRAAAAAVHDVRDTAEYRAAWDLELWKAVQADRFRRELERQRGTAFADLDRLVKRREKEARAAVQQRSAAVALREEVVQAEEARVAERQQRVAEMEKDLRRTRQQLLDAQQRVEDEVRAQVRLANDTIAHRARLLEERVRAAEAQAKRADERQRQAQQEYLNLYEAFSRFRSQQLTTTNSSSSSGGGGGGVTSQVLQLEQLRVQWEAEHQLQLDKLTQRHTTEMAAAQLRCRELEEQNRRLSAALVRRRERLRRTSADDGAPPSSPPPPPLSSPALLLPDAAQTTTTTTTATRAFVERTTRELTRLETERQSLVEGSSGALRESDAVIVSIDGRIHELRSHLSVVASTA</sequence>
<dbReference type="PANTHER" id="PTHR21574:SF0">
    <property type="entry name" value="CENTROSOMAL PROTEIN OF 120 KDA"/>
    <property type="match status" value="1"/>
</dbReference>
<feature type="coiled-coil region" evidence="1">
    <location>
        <begin position="342"/>
        <end position="376"/>
    </location>
</feature>
<keyword evidence="1" id="KW-0175">Coiled coil</keyword>
<dbReference type="GO" id="GO:0010564">
    <property type="term" value="P:regulation of cell cycle process"/>
    <property type="evidence" value="ECO:0007669"/>
    <property type="project" value="TreeGrafter"/>
</dbReference>
<proteinExistence type="predicted"/>
<evidence type="ECO:0000256" key="1">
    <source>
        <dbReference type="SAM" id="Coils"/>
    </source>
</evidence>
<evidence type="ECO:0000313" key="3">
    <source>
        <dbReference type="EMBL" id="KAK7195112.1"/>
    </source>
</evidence>
<feature type="compositionally biased region" description="Polar residues" evidence="2">
    <location>
        <begin position="59"/>
        <end position="79"/>
    </location>
</feature>
<dbReference type="Proteomes" id="UP001430356">
    <property type="component" value="Unassembled WGS sequence"/>
</dbReference>
<feature type="compositionally biased region" description="Gly residues" evidence="2">
    <location>
        <begin position="44"/>
        <end position="56"/>
    </location>
</feature>
<dbReference type="AlphaFoldDB" id="A0AAW0ENS1"/>
<feature type="region of interest" description="Disordered" evidence="2">
    <location>
        <begin position="1"/>
        <end position="127"/>
    </location>
</feature>
<dbReference type="EMBL" id="JAECZO010000047">
    <property type="protein sequence ID" value="KAK7195112.1"/>
    <property type="molecule type" value="Genomic_DNA"/>
</dbReference>
<feature type="compositionally biased region" description="Basic and acidic residues" evidence="2">
    <location>
        <begin position="22"/>
        <end position="39"/>
    </location>
</feature>